<keyword evidence="2" id="KW-1185">Reference proteome</keyword>
<protein>
    <submittedName>
        <fullName evidence="1">Uncharacterized protein</fullName>
    </submittedName>
</protein>
<reference evidence="1" key="1">
    <citation type="submission" date="2023-06" db="EMBL/GenBank/DDBJ databases">
        <authorList>
            <consortium name="Lawrence Berkeley National Laboratory"/>
            <person name="Ahrendt S."/>
            <person name="Sahu N."/>
            <person name="Indic B."/>
            <person name="Wong-Bajracharya J."/>
            <person name="Merenyi Z."/>
            <person name="Ke H.-M."/>
            <person name="Monk M."/>
            <person name="Kocsube S."/>
            <person name="Drula E."/>
            <person name="Lipzen A."/>
            <person name="Balint B."/>
            <person name="Henrissat B."/>
            <person name="Andreopoulos B."/>
            <person name="Martin F.M."/>
            <person name="Harder C.B."/>
            <person name="Rigling D."/>
            <person name="Ford K.L."/>
            <person name="Foster G.D."/>
            <person name="Pangilinan J."/>
            <person name="Papanicolaou A."/>
            <person name="Barry K."/>
            <person name="LaButti K."/>
            <person name="Viragh M."/>
            <person name="Koriabine M."/>
            <person name="Yan M."/>
            <person name="Riley R."/>
            <person name="Champramary S."/>
            <person name="Plett K.L."/>
            <person name="Tsai I.J."/>
            <person name="Slot J."/>
            <person name="Sipos G."/>
            <person name="Plett J."/>
            <person name="Nagy L.G."/>
            <person name="Grigoriev I.V."/>
        </authorList>
    </citation>
    <scope>NUCLEOTIDE SEQUENCE</scope>
    <source>
        <strain evidence="1">ICMP 16352</strain>
    </source>
</reference>
<dbReference type="AlphaFoldDB" id="A0AA39P4N8"/>
<name>A0AA39P4N8_9AGAR</name>
<sequence length="135" mass="15210">MRTRAFHGRALYHLFKLFTSTEAQIPLPLRKFAPGAQRRHLLEIVSRCKGPSCLFFSASPCYASGTMSLTYGRSTFQLSLSYAGGHSTVTSFRRQESLFSIPFTPPPLVPTQFLEALLQRNQRPCTLTQTCTWCS</sequence>
<comment type="caution">
    <text evidence="1">The sequence shown here is derived from an EMBL/GenBank/DDBJ whole genome shotgun (WGS) entry which is preliminary data.</text>
</comment>
<evidence type="ECO:0000313" key="2">
    <source>
        <dbReference type="Proteomes" id="UP001175227"/>
    </source>
</evidence>
<proteinExistence type="predicted"/>
<dbReference type="EMBL" id="JAUEPR010000018">
    <property type="protein sequence ID" value="KAK0477079.1"/>
    <property type="molecule type" value="Genomic_DNA"/>
</dbReference>
<organism evidence="1 2">
    <name type="scientific">Armillaria novae-zelandiae</name>
    <dbReference type="NCBI Taxonomy" id="153914"/>
    <lineage>
        <taxon>Eukaryota</taxon>
        <taxon>Fungi</taxon>
        <taxon>Dikarya</taxon>
        <taxon>Basidiomycota</taxon>
        <taxon>Agaricomycotina</taxon>
        <taxon>Agaricomycetes</taxon>
        <taxon>Agaricomycetidae</taxon>
        <taxon>Agaricales</taxon>
        <taxon>Marasmiineae</taxon>
        <taxon>Physalacriaceae</taxon>
        <taxon>Armillaria</taxon>
    </lineage>
</organism>
<gene>
    <name evidence="1" type="ORF">IW261DRAFT_305190</name>
</gene>
<dbReference type="Proteomes" id="UP001175227">
    <property type="component" value="Unassembled WGS sequence"/>
</dbReference>
<evidence type="ECO:0000313" key="1">
    <source>
        <dbReference type="EMBL" id="KAK0477079.1"/>
    </source>
</evidence>
<accession>A0AA39P4N8</accession>